<evidence type="ECO:0000256" key="8">
    <source>
        <dbReference type="ARBA" id="ARBA00022432"/>
    </source>
</evidence>
<dbReference type="HAMAP" id="MF_00147_B">
    <property type="entry name" value="TIM_B"/>
    <property type="match status" value="1"/>
</dbReference>
<dbReference type="PROSITE" id="PS00171">
    <property type="entry name" value="TIM_1"/>
    <property type="match status" value="1"/>
</dbReference>
<dbReference type="GO" id="GO:0005829">
    <property type="term" value="C:cytosol"/>
    <property type="evidence" value="ECO:0007669"/>
    <property type="project" value="TreeGrafter"/>
</dbReference>
<dbReference type="OMA" id="HTEVICA"/>
<evidence type="ECO:0000256" key="9">
    <source>
        <dbReference type="ARBA" id="ARBA00023152"/>
    </source>
</evidence>
<dbReference type="EnsemblMetazoa" id="XM_014400670.2">
    <property type="protein sequence ID" value="XP_014256156.1"/>
    <property type="gene ID" value="LOC106670385"/>
</dbReference>
<evidence type="ECO:0000256" key="5">
    <source>
        <dbReference type="ARBA" id="ARBA00011738"/>
    </source>
</evidence>
<name>A0A8I6S3F1_CIMLE</name>
<dbReference type="PANTHER" id="PTHR21139">
    <property type="entry name" value="TRIOSEPHOSPHATE ISOMERASE"/>
    <property type="match status" value="1"/>
</dbReference>
<evidence type="ECO:0000256" key="3">
    <source>
        <dbReference type="ARBA" id="ARBA00004742"/>
    </source>
</evidence>
<dbReference type="SUPFAM" id="SSF51351">
    <property type="entry name" value="Triosephosphate isomerase (TIM)"/>
    <property type="match status" value="1"/>
</dbReference>
<dbReference type="InterPro" id="IPR013785">
    <property type="entry name" value="Aldolase_TIM"/>
</dbReference>
<dbReference type="UniPathway" id="UPA00109">
    <property type="reaction ID" value="UER00189"/>
</dbReference>
<dbReference type="GO" id="GO:0006096">
    <property type="term" value="P:glycolytic process"/>
    <property type="evidence" value="ECO:0007669"/>
    <property type="project" value="UniProtKB-UniPathway"/>
</dbReference>
<accession>A0A8I6S3F1</accession>
<evidence type="ECO:0000256" key="7">
    <source>
        <dbReference type="ARBA" id="ARBA00019397"/>
    </source>
</evidence>
<evidence type="ECO:0000256" key="11">
    <source>
        <dbReference type="RuleBase" id="RU363013"/>
    </source>
</evidence>
<comment type="pathway">
    <text evidence="2 11">Carbohydrate degradation; glycolysis; D-glyceraldehyde 3-phosphate from glycerone phosphate: step 1/1.</text>
</comment>
<comment type="pathway">
    <text evidence="3 11">Carbohydrate biosynthesis; gluconeogenesis.</text>
</comment>
<dbReference type="GeneID" id="106670385"/>
<dbReference type="KEGG" id="clec:106670385"/>
<dbReference type="Gene3D" id="3.20.20.70">
    <property type="entry name" value="Aldolase class I"/>
    <property type="match status" value="1"/>
</dbReference>
<evidence type="ECO:0000256" key="1">
    <source>
        <dbReference type="ARBA" id="ARBA00000474"/>
    </source>
</evidence>
<keyword evidence="9 11" id="KW-0324">Glycolysis</keyword>
<dbReference type="GO" id="GO:0004807">
    <property type="term" value="F:triose-phosphate isomerase activity"/>
    <property type="evidence" value="ECO:0007669"/>
    <property type="project" value="UniProtKB-EC"/>
</dbReference>
<dbReference type="RefSeq" id="XP_014256156.1">
    <property type="nucleotide sequence ID" value="XM_014400670.2"/>
</dbReference>
<dbReference type="InterPro" id="IPR022896">
    <property type="entry name" value="TrioseP_Isoase_bac/euk"/>
</dbReference>
<dbReference type="GO" id="GO:0046166">
    <property type="term" value="P:glyceraldehyde-3-phosphate biosynthetic process"/>
    <property type="evidence" value="ECO:0007669"/>
    <property type="project" value="TreeGrafter"/>
</dbReference>
<dbReference type="InterPro" id="IPR020861">
    <property type="entry name" value="Triosephosphate_isomerase_AS"/>
</dbReference>
<dbReference type="CDD" id="cd00311">
    <property type="entry name" value="TIM"/>
    <property type="match status" value="1"/>
</dbReference>
<evidence type="ECO:0000313" key="12">
    <source>
        <dbReference type="EnsemblMetazoa" id="XP_014256156.1"/>
    </source>
</evidence>
<comment type="similarity">
    <text evidence="4 11">Belongs to the triosephosphate isomerase family.</text>
</comment>
<sequence>MTRKYFCAGNWKMNTLKKNVEEILTNLKNNVDGENADIVVAPPAAYLQMVQSQKPSYVQLAAQNCFKKSTGAFTGEISPTMLLDFGTKWVILGHSERRHVFGETDELISEKVSHALKEGLHVIACIGETKEQRQSNQTAKVVQEQLKSIASGVTDWTKVVIAYEPVWAIGTGIVATPDQAQEAHKLIRSWIADNVSSNVADHVRVVYGGSVNAANCKALSKLNDVDGFLVGGASLTAEFATICNATKA</sequence>
<protein>
    <recommendedName>
        <fullName evidence="7 11">Triosephosphate isomerase</fullName>
        <ecNumber evidence="6 11">5.3.1.1</ecNumber>
    </recommendedName>
</protein>
<proteinExistence type="inferred from homology"/>
<keyword evidence="13" id="KW-1185">Reference proteome</keyword>
<dbReference type="UniPathway" id="UPA00138"/>
<dbReference type="PANTHER" id="PTHR21139:SF2">
    <property type="entry name" value="TRIOSEPHOSPHATE ISOMERASE"/>
    <property type="match status" value="1"/>
</dbReference>
<evidence type="ECO:0000313" key="13">
    <source>
        <dbReference type="Proteomes" id="UP000494040"/>
    </source>
</evidence>
<dbReference type="InterPro" id="IPR035990">
    <property type="entry name" value="TIM_sf"/>
</dbReference>
<dbReference type="OrthoDB" id="6715177at2759"/>
<keyword evidence="8 11" id="KW-0312">Gluconeogenesis</keyword>
<evidence type="ECO:0000256" key="6">
    <source>
        <dbReference type="ARBA" id="ARBA00011940"/>
    </source>
</evidence>
<evidence type="ECO:0000256" key="2">
    <source>
        <dbReference type="ARBA" id="ARBA00004680"/>
    </source>
</evidence>
<dbReference type="Pfam" id="PF00121">
    <property type="entry name" value="TIM"/>
    <property type="match status" value="1"/>
</dbReference>
<dbReference type="InterPro" id="IPR000652">
    <property type="entry name" value="Triosephosphate_isomerase"/>
</dbReference>
<dbReference type="AlphaFoldDB" id="A0A8I6S3F1"/>
<dbReference type="PROSITE" id="PS51440">
    <property type="entry name" value="TIM_2"/>
    <property type="match status" value="1"/>
</dbReference>
<comment type="catalytic activity">
    <reaction evidence="1 11">
        <text>D-glyceraldehyde 3-phosphate = dihydroxyacetone phosphate</text>
        <dbReference type="Rhea" id="RHEA:18585"/>
        <dbReference type="ChEBI" id="CHEBI:57642"/>
        <dbReference type="ChEBI" id="CHEBI:59776"/>
        <dbReference type="EC" id="5.3.1.1"/>
    </reaction>
</comment>
<dbReference type="GO" id="GO:0019563">
    <property type="term" value="P:glycerol catabolic process"/>
    <property type="evidence" value="ECO:0007669"/>
    <property type="project" value="TreeGrafter"/>
</dbReference>
<reference evidence="12" key="1">
    <citation type="submission" date="2022-01" db="UniProtKB">
        <authorList>
            <consortium name="EnsemblMetazoa"/>
        </authorList>
    </citation>
    <scope>IDENTIFICATION</scope>
</reference>
<evidence type="ECO:0000256" key="10">
    <source>
        <dbReference type="ARBA" id="ARBA00023235"/>
    </source>
</evidence>
<evidence type="ECO:0000256" key="4">
    <source>
        <dbReference type="ARBA" id="ARBA00007422"/>
    </source>
</evidence>
<keyword evidence="10 11" id="KW-0413">Isomerase</keyword>
<dbReference type="GO" id="GO:0006094">
    <property type="term" value="P:gluconeogenesis"/>
    <property type="evidence" value="ECO:0007669"/>
    <property type="project" value="UniProtKB-UniPathway"/>
</dbReference>
<comment type="subunit">
    <text evidence="5">Homodimer.</text>
</comment>
<organism evidence="12 13">
    <name type="scientific">Cimex lectularius</name>
    <name type="common">Bed bug</name>
    <name type="synonym">Acanthia lectularia</name>
    <dbReference type="NCBI Taxonomy" id="79782"/>
    <lineage>
        <taxon>Eukaryota</taxon>
        <taxon>Metazoa</taxon>
        <taxon>Ecdysozoa</taxon>
        <taxon>Arthropoda</taxon>
        <taxon>Hexapoda</taxon>
        <taxon>Insecta</taxon>
        <taxon>Pterygota</taxon>
        <taxon>Neoptera</taxon>
        <taxon>Paraneoptera</taxon>
        <taxon>Hemiptera</taxon>
        <taxon>Heteroptera</taxon>
        <taxon>Panheteroptera</taxon>
        <taxon>Cimicomorpha</taxon>
        <taxon>Cimicidae</taxon>
        <taxon>Cimex</taxon>
    </lineage>
</organism>
<dbReference type="NCBIfam" id="TIGR00419">
    <property type="entry name" value="tim"/>
    <property type="match status" value="1"/>
</dbReference>
<dbReference type="FunFam" id="3.20.20.70:FF:000025">
    <property type="entry name" value="Triosephosphate isomerase"/>
    <property type="match status" value="1"/>
</dbReference>
<dbReference type="EC" id="5.3.1.1" evidence="6 11"/>
<dbReference type="Proteomes" id="UP000494040">
    <property type="component" value="Unassembled WGS sequence"/>
</dbReference>